<dbReference type="Proteomes" id="UP000651452">
    <property type="component" value="Unassembled WGS sequence"/>
</dbReference>
<feature type="region of interest" description="Disordered" evidence="2">
    <location>
        <begin position="1207"/>
        <end position="1226"/>
    </location>
</feature>
<feature type="compositionally biased region" description="Polar residues" evidence="2">
    <location>
        <begin position="477"/>
        <end position="502"/>
    </location>
</feature>
<reference evidence="3" key="2">
    <citation type="submission" date="2020-09" db="EMBL/GenBank/DDBJ databases">
        <title>Reference genome assembly for Australian Ascochyta lentis isolate Al4.</title>
        <authorList>
            <person name="Lee R.C."/>
            <person name="Farfan-Caceres L.M."/>
            <person name="Debler J.W."/>
            <person name="Williams A.H."/>
            <person name="Henares B.M."/>
        </authorList>
    </citation>
    <scope>NUCLEOTIDE SEQUENCE</scope>
    <source>
        <strain evidence="3">Al4</strain>
    </source>
</reference>
<comment type="caution">
    <text evidence="3">The sequence shown here is derived from an EMBL/GenBank/DDBJ whole genome shotgun (WGS) entry which is preliminary data.</text>
</comment>
<evidence type="ECO:0000313" key="4">
    <source>
        <dbReference type="Proteomes" id="UP000651452"/>
    </source>
</evidence>
<feature type="compositionally biased region" description="Polar residues" evidence="2">
    <location>
        <begin position="317"/>
        <end position="334"/>
    </location>
</feature>
<feature type="region of interest" description="Disordered" evidence="2">
    <location>
        <begin position="159"/>
        <end position="178"/>
    </location>
</feature>
<keyword evidence="4" id="KW-1185">Reference proteome</keyword>
<accession>A0A8H7JBE0</accession>
<dbReference type="OrthoDB" id="5431474at2759"/>
<feature type="region of interest" description="Disordered" evidence="2">
    <location>
        <begin position="1236"/>
        <end position="1272"/>
    </location>
</feature>
<feature type="region of interest" description="Disordered" evidence="2">
    <location>
        <begin position="1081"/>
        <end position="1122"/>
    </location>
</feature>
<proteinExistence type="predicted"/>
<keyword evidence="1" id="KW-0175">Coiled coil</keyword>
<protein>
    <submittedName>
        <fullName evidence="3">Uncharacterized protein</fullName>
    </submittedName>
</protein>
<name>A0A8H7JBE0_9PLEO</name>
<feature type="compositionally biased region" description="Polar residues" evidence="2">
    <location>
        <begin position="1093"/>
        <end position="1115"/>
    </location>
</feature>
<feature type="coiled-coil region" evidence="1">
    <location>
        <begin position="669"/>
        <end position="717"/>
    </location>
</feature>
<gene>
    <name evidence="3" type="ORF">EKO04_000446</name>
</gene>
<feature type="region of interest" description="Disordered" evidence="2">
    <location>
        <begin position="1151"/>
        <end position="1200"/>
    </location>
</feature>
<feature type="region of interest" description="Disordered" evidence="2">
    <location>
        <begin position="926"/>
        <end position="947"/>
    </location>
</feature>
<evidence type="ECO:0000256" key="2">
    <source>
        <dbReference type="SAM" id="MobiDB-lite"/>
    </source>
</evidence>
<feature type="compositionally biased region" description="Polar residues" evidence="2">
    <location>
        <begin position="1213"/>
        <end position="1226"/>
    </location>
</feature>
<feature type="compositionally biased region" description="Polar residues" evidence="2">
    <location>
        <begin position="1158"/>
        <end position="1184"/>
    </location>
</feature>
<evidence type="ECO:0000256" key="1">
    <source>
        <dbReference type="SAM" id="Coils"/>
    </source>
</evidence>
<organism evidence="3 4">
    <name type="scientific">Ascochyta lentis</name>
    <dbReference type="NCBI Taxonomy" id="205686"/>
    <lineage>
        <taxon>Eukaryota</taxon>
        <taxon>Fungi</taxon>
        <taxon>Dikarya</taxon>
        <taxon>Ascomycota</taxon>
        <taxon>Pezizomycotina</taxon>
        <taxon>Dothideomycetes</taxon>
        <taxon>Pleosporomycetidae</taxon>
        <taxon>Pleosporales</taxon>
        <taxon>Pleosporineae</taxon>
        <taxon>Didymellaceae</taxon>
        <taxon>Ascochyta</taxon>
    </lineage>
</organism>
<feature type="region of interest" description="Disordered" evidence="2">
    <location>
        <begin position="297"/>
        <end position="335"/>
    </location>
</feature>
<evidence type="ECO:0000313" key="3">
    <source>
        <dbReference type="EMBL" id="KAF9701580.1"/>
    </source>
</evidence>
<feature type="compositionally biased region" description="Polar residues" evidence="2">
    <location>
        <begin position="460"/>
        <end position="469"/>
    </location>
</feature>
<feature type="compositionally biased region" description="Polar residues" evidence="2">
    <location>
        <begin position="894"/>
        <end position="910"/>
    </location>
</feature>
<feature type="compositionally biased region" description="Polar residues" evidence="2">
    <location>
        <begin position="927"/>
        <end position="941"/>
    </location>
</feature>
<feature type="region of interest" description="Disordered" evidence="2">
    <location>
        <begin position="1031"/>
        <end position="1058"/>
    </location>
</feature>
<feature type="compositionally biased region" description="Polar residues" evidence="2">
    <location>
        <begin position="1038"/>
        <end position="1056"/>
    </location>
</feature>
<reference evidence="3" key="1">
    <citation type="submission" date="2018-12" db="EMBL/GenBank/DDBJ databases">
        <authorList>
            <person name="Syme R.A."/>
            <person name="Farfan-Caceres L."/>
            <person name="Lichtenzveig J."/>
        </authorList>
    </citation>
    <scope>NUCLEOTIDE SEQUENCE</scope>
    <source>
        <strain evidence="3">Al4</strain>
    </source>
</reference>
<feature type="region of interest" description="Disordered" evidence="2">
    <location>
        <begin position="257"/>
        <end position="279"/>
    </location>
</feature>
<dbReference type="EMBL" id="RZGK01000002">
    <property type="protein sequence ID" value="KAF9701580.1"/>
    <property type="molecule type" value="Genomic_DNA"/>
</dbReference>
<sequence length="1298" mass="142377">MSSKRLFSWQKRQSNAEPYYKTGGLLSIDALAGESSNGPEAKVRTNGEMADGELAMRNNVVLHGGTIVTVGRGMRREAAGCFDVVAVYSLTCCKDTQNARRRPSRLTIIPLEPQEPTLSPLSSPHNARRVSSTSNLMAIFNDMLRSPSFGAAAFPRSASVHKPLPTRPRSSSMPSTPDLPVELPGSLLQQNQGFPYFETPDFVLSRPTSQNVRRGTHPPDRCAGDEGDVLDLLHLFPEPLNHSRSVPSLKSGYQESAMKSSRSGTAPNASAITKPNSHRVYHRKALSDIEWRTLAESTTTNDGNVVEPSAPRHDNASYDSNTSYVESGKLSQPSPMIPEAAVSADTWERRASRRDDSGVFFAPTPTGARSKQKEDLKATVATQDQTILTLQLQFGNLRLSHEAHVASLADAHAAEVASLRKYAKLLEEQLAQRPSLHHDVTTSADAHPASGNNLPFLLDTSDTPSNPSRESSHHTSDTSANSTWSSQSAIEKQQWSPIGSQDMETLKRKLSTTRRPQTADRNLLPELNQYKQNNVALQTQIGSLMAKLNESKKSEKALRATLQDVEQRRAEAESKASEVQQFVSSAQALQNTIDHLESRLEIANSEKLDAQEELFNMRSLKSPFDAHFPELQPRMQDAHVSMDTVFSASSQSDGQRESAAMLSNSVAHIEQLQDEIRQKNAYISDLEGDNMHLRHMLDHANQQCDEINLQLDIQNELLGKTKETDEHIEQLRAAIMEREAVIGEKEKSIRAIERQLEHHKLLLQVEIRKHATTSRYFADESDPLPELTSLATKKEIDRWIQKLNQRLQKAKPMSPTKGSTTTAEAHIEDLRNEIDFYVREIIYYKLDIRGYKSDIKKLNKITAQLGSYGNRASDLESESSSLRPAPTPNRARFLSTTPELKSSGYSSPTLNGPSYASIGSARALTPPLSTAADSPDNSPTQLAKDMSDGYEESALRVPAVSPAKNEVTVLHVAHNASTAATSERQDAQRHRGGSLIRMYASPGTLETPSASSNDDHSIMLARAMGISERAPLREDKPPNQSIARSNQTRVTDNNWPNLKRELSGTSTVRRVVPISIFSSDLLRSTPSPEPHQVSHSRVGSGSSAMNHSLQSQSLSRPERGLSVTSDTGIPFVIAMASPHNPAIAVAAKNMPVTRPHKSSSTSQAGVGGTMASSTPLSSPTSVESSPPGFTKSPNATTGHNRKLSLSFRKQDNDSPATPTHVRSLSSGSIRTAIRWTRGASRDNENENQVQLRKDSVGMPQPLGRPFKVDQPAFTTASGPVAVNFTEEDIYESRPQRAT</sequence>
<feature type="compositionally biased region" description="Low complexity" evidence="2">
    <location>
        <begin position="167"/>
        <end position="176"/>
    </location>
</feature>
<feature type="compositionally biased region" description="Polar residues" evidence="2">
    <location>
        <begin position="257"/>
        <end position="275"/>
    </location>
</feature>
<feature type="region of interest" description="Disordered" evidence="2">
    <location>
        <begin position="436"/>
        <end position="502"/>
    </location>
</feature>
<feature type="region of interest" description="Disordered" evidence="2">
    <location>
        <begin position="870"/>
        <end position="910"/>
    </location>
</feature>
<feature type="coiled-coil region" evidence="1">
    <location>
        <begin position="527"/>
        <end position="613"/>
    </location>
</feature>